<dbReference type="PANTHER" id="PTHR38705:SF1">
    <property type="entry name" value="PROTEIN RDS1"/>
    <property type="match status" value="1"/>
</dbReference>
<dbReference type="InterPro" id="IPR009078">
    <property type="entry name" value="Ferritin-like_SF"/>
</dbReference>
<dbReference type="CDD" id="cd00657">
    <property type="entry name" value="Ferritin_like"/>
    <property type="match status" value="1"/>
</dbReference>
<dbReference type="Proteomes" id="UP000076738">
    <property type="component" value="Unassembled WGS sequence"/>
</dbReference>
<evidence type="ECO:0000313" key="3">
    <source>
        <dbReference type="Proteomes" id="UP000076738"/>
    </source>
</evidence>
<dbReference type="EMBL" id="KV417274">
    <property type="protein sequence ID" value="KZO98926.1"/>
    <property type="molecule type" value="Genomic_DNA"/>
</dbReference>
<evidence type="ECO:0000256" key="1">
    <source>
        <dbReference type="SAM" id="SignalP"/>
    </source>
</evidence>
<organism evidence="2 3">
    <name type="scientific">Calocera viscosa (strain TUFC12733)</name>
    <dbReference type="NCBI Taxonomy" id="1330018"/>
    <lineage>
        <taxon>Eukaryota</taxon>
        <taxon>Fungi</taxon>
        <taxon>Dikarya</taxon>
        <taxon>Basidiomycota</taxon>
        <taxon>Agaricomycotina</taxon>
        <taxon>Dacrymycetes</taxon>
        <taxon>Dacrymycetales</taxon>
        <taxon>Dacrymycetaceae</taxon>
        <taxon>Calocera</taxon>
    </lineage>
</organism>
<gene>
    <name evidence="2" type="ORF">CALVIDRAFT_478137</name>
</gene>
<evidence type="ECO:0000313" key="2">
    <source>
        <dbReference type="EMBL" id="KZO98926.1"/>
    </source>
</evidence>
<keyword evidence="3" id="KW-1185">Reference proteome</keyword>
<proteinExistence type="predicted"/>
<name>A0A167PLM2_CALVF</name>
<dbReference type="OrthoDB" id="1001765at2759"/>
<keyword evidence="1" id="KW-0732">Signal</keyword>
<dbReference type="PANTHER" id="PTHR38705">
    <property type="entry name" value="PROTEIN RDS1"/>
    <property type="match status" value="1"/>
</dbReference>
<reference evidence="2 3" key="1">
    <citation type="journal article" date="2016" name="Mol. Biol. Evol.">
        <title>Comparative Genomics of Early-Diverging Mushroom-Forming Fungi Provides Insights into the Origins of Lignocellulose Decay Capabilities.</title>
        <authorList>
            <person name="Nagy L.G."/>
            <person name="Riley R."/>
            <person name="Tritt A."/>
            <person name="Adam C."/>
            <person name="Daum C."/>
            <person name="Floudas D."/>
            <person name="Sun H."/>
            <person name="Yadav J.S."/>
            <person name="Pangilinan J."/>
            <person name="Larsson K.H."/>
            <person name="Matsuura K."/>
            <person name="Barry K."/>
            <person name="Labutti K."/>
            <person name="Kuo R."/>
            <person name="Ohm R.A."/>
            <person name="Bhattacharya S.S."/>
            <person name="Shirouzu T."/>
            <person name="Yoshinaga Y."/>
            <person name="Martin F.M."/>
            <person name="Grigoriev I.V."/>
            <person name="Hibbett D.S."/>
        </authorList>
    </citation>
    <scope>NUCLEOTIDE SEQUENCE [LARGE SCALE GENOMIC DNA]</scope>
    <source>
        <strain evidence="2 3">TUFC12733</strain>
    </source>
</reference>
<feature type="signal peptide" evidence="1">
    <location>
        <begin position="1"/>
        <end position="18"/>
    </location>
</feature>
<sequence>MKVTLFAALLAIAGSVSAHPASAKRQDIDTTVLNFALTLEHLEARFYADGLSQFDAGAFEACGFPDWVRGRIAQIADHEASHVEFLTGALGSGATAECSYNFPYTDPTSFVALATILEQVGSSAYTGAASLLTDKGYLTAAAAILSIESRHQTWLASAAQTGYPWSTGYETPLDGNLVYTLAAAFITSCPSSNPALPFTAFPAVTATGTIAAGSTLQLSFDAGSTPGPYYGAFFSGLNTTFATINSDATVMIPSDLVGTVYMVVSTNNTAVADANTVAGPLVLPIPYDQSAPGSPLASV</sequence>
<evidence type="ECO:0008006" key="4">
    <source>
        <dbReference type="Google" id="ProtNLM"/>
    </source>
</evidence>
<dbReference type="SUPFAM" id="SSF47240">
    <property type="entry name" value="Ferritin-like"/>
    <property type="match status" value="1"/>
</dbReference>
<dbReference type="InterPro" id="IPR039254">
    <property type="entry name" value="Rds1"/>
</dbReference>
<dbReference type="STRING" id="1330018.A0A167PLM2"/>
<dbReference type="AlphaFoldDB" id="A0A167PLM2"/>
<dbReference type="Pfam" id="PF13668">
    <property type="entry name" value="Ferritin_2"/>
    <property type="match status" value="1"/>
</dbReference>
<feature type="chain" id="PRO_5007891234" description="Ferritin-like domain-containing protein" evidence="1">
    <location>
        <begin position="19"/>
        <end position="299"/>
    </location>
</feature>
<accession>A0A167PLM2</accession>
<protein>
    <recommendedName>
        <fullName evidence="4">Ferritin-like domain-containing protein</fullName>
    </recommendedName>
</protein>